<dbReference type="NCBIfam" id="TIGR03085">
    <property type="entry name" value="TIGR03085 family metal-binding protein"/>
    <property type="match status" value="1"/>
</dbReference>
<organism evidence="2">
    <name type="scientific">freshwater metagenome</name>
    <dbReference type="NCBI Taxonomy" id="449393"/>
    <lineage>
        <taxon>unclassified sequences</taxon>
        <taxon>metagenomes</taxon>
        <taxon>ecological metagenomes</taxon>
    </lineage>
</organism>
<dbReference type="AlphaFoldDB" id="A0A6J6WUX6"/>
<dbReference type="InterPro" id="IPR034660">
    <property type="entry name" value="DinB/YfiT-like"/>
</dbReference>
<proteinExistence type="predicted"/>
<feature type="domain" description="Mycothiol-dependent maleylpyruvate isomerase metal-binding" evidence="1">
    <location>
        <begin position="10"/>
        <end position="46"/>
    </location>
</feature>
<dbReference type="GO" id="GO:0046872">
    <property type="term" value="F:metal ion binding"/>
    <property type="evidence" value="ECO:0007669"/>
    <property type="project" value="InterPro"/>
</dbReference>
<evidence type="ECO:0000259" key="1">
    <source>
        <dbReference type="Pfam" id="PF11716"/>
    </source>
</evidence>
<dbReference type="NCBIfam" id="TIGR03083">
    <property type="entry name" value="maleylpyruvate isomerase family mycothiol-dependent enzyme"/>
    <property type="match status" value="1"/>
</dbReference>
<dbReference type="EMBL" id="CAEZZV010000211">
    <property type="protein sequence ID" value="CAB4789071.1"/>
    <property type="molecule type" value="Genomic_DNA"/>
</dbReference>
<reference evidence="2" key="1">
    <citation type="submission" date="2020-05" db="EMBL/GenBank/DDBJ databases">
        <authorList>
            <person name="Chiriac C."/>
            <person name="Salcher M."/>
            <person name="Ghai R."/>
            <person name="Kavagutti S V."/>
        </authorList>
    </citation>
    <scope>NUCLEOTIDE SEQUENCE</scope>
</reference>
<dbReference type="InterPro" id="IPR017517">
    <property type="entry name" value="Maleyloyr_isom"/>
</dbReference>
<dbReference type="InterPro" id="IPR024344">
    <property type="entry name" value="MDMPI_metal-binding"/>
</dbReference>
<name>A0A6J6WUX6_9ZZZZ</name>
<gene>
    <name evidence="2" type="ORF">UFOPK2921_01325</name>
</gene>
<dbReference type="SUPFAM" id="SSF109854">
    <property type="entry name" value="DinB/YfiT-like putative metalloenzymes"/>
    <property type="match status" value="1"/>
</dbReference>
<accession>A0A6J6WUX6</accession>
<dbReference type="Pfam" id="PF11716">
    <property type="entry name" value="MDMPI_N"/>
    <property type="match status" value="1"/>
</dbReference>
<evidence type="ECO:0000313" key="2">
    <source>
        <dbReference type="EMBL" id="CAB4789071.1"/>
    </source>
</evidence>
<dbReference type="InterPro" id="IPR017519">
    <property type="entry name" value="CHP03085"/>
</dbReference>
<protein>
    <submittedName>
        <fullName evidence="2">Unannotated protein</fullName>
    </submittedName>
</protein>
<sequence>MNAAQLERQALCDLFTEVGPDAPTLCAGWTTKDLAAHLVVRDRRPDAAAGLVIKKLAGYGDRVRLSAKKRPWEKLITSVRQGPGRLSPIRLSALDRLTNTIEYFVHLEDVRRAVAGWTPRELPAAVKEQLNQSISKGAGLFARKAPCGLILKTSDGQTVVAKKGEPAVTISGDVGEVILFLYGRQAQAKVSLSGPDDLVEMVRNTAFGI</sequence>